<keyword evidence="3 6" id="KW-0238">DNA-binding</keyword>
<dbReference type="FunFam" id="1.10.10.60:FF:000003">
    <property type="entry name" value="Iroquois-class homeobox protein IRX"/>
    <property type="match status" value="1"/>
</dbReference>
<dbReference type="SUPFAM" id="SSF46689">
    <property type="entry name" value="Homeodomain-like"/>
    <property type="match status" value="1"/>
</dbReference>
<dbReference type="InterPro" id="IPR001356">
    <property type="entry name" value="HD"/>
</dbReference>
<feature type="region of interest" description="Disordered" evidence="7">
    <location>
        <begin position="162"/>
        <end position="278"/>
    </location>
</feature>
<proteinExistence type="inferred from homology"/>
<dbReference type="CDD" id="cd00086">
    <property type="entry name" value="homeodomain"/>
    <property type="match status" value="1"/>
</dbReference>
<feature type="compositionally biased region" description="Low complexity" evidence="7">
    <location>
        <begin position="346"/>
        <end position="385"/>
    </location>
</feature>
<evidence type="ECO:0000256" key="7">
    <source>
        <dbReference type="SAM" id="MobiDB-lite"/>
    </source>
</evidence>
<sequence>MAFPFNPAQLLAATTQPSTPVKSEDASTPSSLPETMRYLAANGPLFQGLPGLPGGLPLPAGLPPGFPLQLGPYPGIPLDLGGGGGGGPMPHIFFDPMGYHPYNGERRKNATRETTAPLKAWLLEHKKNPYPTKQEKILLAVLTKMSMTQVSTWFANARRRLKKEHKNEWSPRNRQQDDDDDLDTVDANERPSSSISDISLPQQNGERKHESNNNANGSSQALASPSSAETESPKKPKIWSIADISMKKDEENDSREENGCPDEAGSSKKESDESPLAGLAAMGGNPFLAMQQYMAMMQRLGSVPGAGLLPPAFPRPPMAGPAFPPLAIFNPMLLLQQMQQQAAAAAVAAAAQSSPQQTTVPQLNGSWSEGQSPSPSSSNHSAASQDDSKGNH</sequence>
<evidence type="ECO:0000313" key="9">
    <source>
        <dbReference type="Proteomes" id="UP000887575"/>
    </source>
</evidence>
<comment type="similarity">
    <text evidence="2">Belongs to the TALE/IRO homeobox family.</text>
</comment>
<comment type="subcellular location">
    <subcellularLocation>
        <location evidence="1 6">Nucleus</location>
    </subcellularLocation>
</comment>
<feature type="compositionally biased region" description="Basic and acidic residues" evidence="7">
    <location>
        <begin position="165"/>
        <end position="176"/>
    </location>
</feature>
<keyword evidence="4 6" id="KW-0371">Homeobox</keyword>
<keyword evidence="5 6" id="KW-0539">Nucleus</keyword>
<evidence type="ECO:0000256" key="1">
    <source>
        <dbReference type="ARBA" id="ARBA00004123"/>
    </source>
</evidence>
<dbReference type="Pfam" id="PF05920">
    <property type="entry name" value="Homeobox_KN"/>
    <property type="match status" value="1"/>
</dbReference>
<dbReference type="PANTHER" id="PTHR11211:SF40">
    <property type="entry name" value="MIRROR, ISOFORM C"/>
    <property type="match status" value="1"/>
</dbReference>
<feature type="compositionally biased region" description="Basic and acidic residues" evidence="7">
    <location>
        <begin position="245"/>
        <end position="258"/>
    </location>
</feature>
<accession>A0AAF3J7X7</accession>
<name>A0AAF3J7X7_9BILA</name>
<feature type="region of interest" description="Disordered" evidence="7">
    <location>
        <begin position="12"/>
        <end position="31"/>
    </location>
</feature>
<dbReference type="AlphaFoldDB" id="A0AAF3J7X7"/>
<evidence type="ECO:0000259" key="8">
    <source>
        <dbReference type="PROSITE" id="PS50071"/>
    </source>
</evidence>
<feature type="compositionally biased region" description="Polar residues" evidence="7">
    <location>
        <begin position="212"/>
        <end position="230"/>
    </location>
</feature>
<feature type="region of interest" description="Disordered" evidence="7">
    <location>
        <begin position="346"/>
        <end position="392"/>
    </location>
</feature>
<dbReference type="GO" id="GO:0048468">
    <property type="term" value="P:cell development"/>
    <property type="evidence" value="ECO:0007669"/>
    <property type="project" value="TreeGrafter"/>
</dbReference>
<protein>
    <submittedName>
        <fullName evidence="10">Homeobox domain-containing protein</fullName>
    </submittedName>
</protein>
<feature type="compositionally biased region" description="Acidic residues" evidence="7">
    <location>
        <begin position="177"/>
        <end position="186"/>
    </location>
</feature>
<dbReference type="PROSITE" id="PS00027">
    <property type="entry name" value="HOMEOBOX_1"/>
    <property type="match status" value="1"/>
</dbReference>
<dbReference type="GO" id="GO:0005634">
    <property type="term" value="C:nucleus"/>
    <property type="evidence" value="ECO:0007669"/>
    <property type="project" value="UniProtKB-SubCell"/>
</dbReference>
<evidence type="ECO:0000256" key="3">
    <source>
        <dbReference type="ARBA" id="ARBA00023125"/>
    </source>
</evidence>
<dbReference type="InterPro" id="IPR009057">
    <property type="entry name" value="Homeodomain-like_sf"/>
</dbReference>
<dbReference type="GO" id="GO:0000981">
    <property type="term" value="F:DNA-binding transcription factor activity, RNA polymerase II-specific"/>
    <property type="evidence" value="ECO:0007669"/>
    <property type="project" value="InterPro"/>
</dbReference>
<dbReference type="Proteomes" id="UP000887575">
    <property type="component" value="Unassembled WGS sequence"/>
</dbReference>
<dbReference type="PROSITE" id="PS50071">
    <property type="entry name" value="HOMEOBOX_2"/>
    <property type="match status" value="1"/>
</dbReference>
<dbReference type="WBParaSite" id="MBELARI_LOCUS21759">
    <property type="protein sequence ID" value="MBELARI_LOCUS21759"/>
    <property type="gene ID" value="MBELARI_LOCUS21759"/>
</dbReference>
<evidence type="ECO:0000256" key="6">
    <source>
        <dbReference type="PROSITE-ProRule" id="PRU00108"/>
    </source>
</evidence>
<feature type="DNA-binding region" description="Homeobox" evidence="6">
    <location>
        <begin position="103"/>
        <end position="165"/>
    </location>
</feature>
<dbReference type="SMART" id="SM00389">
    <property type="entry name" value="HOX"/>
    <property type="match status" value="1"/>
</dbReference>
<dbReference type="InterPro" id="IPR008422">
    <property type="entry name" value="KN_HD"/>
</dbReference>
<feature type="domain" description="Homeobox" evidence="8">
    <location>
        <begin position="101"/>
        <end position="164"/>
    </location>
</feature>
<evidence type="ECO:0000313" key="10">
    <source>
        <dbReference type="WBParaSite" id="MBELARI_LOCUS21759"/>
    </source>
</evidence>
<dbReference type="GO" id="GO:0030182">
    <property type="term" value="P:neuron differentiation"/>
    <property type="evidence" value="ECO:0007669"/>
    <property type="project" value="TreeGrafter"/>
</dbReference>
<reference evidence="10" key="1">
    <citation type="submission" date="2024-02" db="UniProtKB">
        <authorList>
            <consortium name="WormBaseParasite"/>
        </authorList>
    </citation>
    <scope>IDENTIFICATION</scope>
</reference>
<evidence type="ECO:0000256" key="2">
    <source>
        <dbReference type="ARBA" id="ARBA00008446"/>
    </source>
</evidence>
<organism evidence="9 10">
    <name type="scientific">Mesorhabditis belari</name>
    <dbReference type="NCBI Taxonomy" id="2138241"/>
    <lineage>
        <taxon>Eukaryota</taxon>
        <taxon>Metazoa</taxon>
        <taxon>Ecdysozoa</taxon>
        <taxon>Nematoda</taxon>
        <taxon>Chromadorea</taxon>
        <taxon>Rhabditida</taxon>
        <taxon>Rhabditina</taxon>
        <taxon>Rhabditomorpha</taxon>
        <taxon>Rhabditoidea</taxon>
        <taxon>Rhabditidae</taxon>
        <taxon>Mesorhabditinae</taxon>
        <taxon>Mesorhabditis</taxon>
    </lineage>
</organism>
<dbReference type="InterPro" id="IPR017970">
    <property type="entry name" value="Homeobox_CS"/>
</dbReference>
<dbReference type="GO" id="GO:0000978">
    <property type="term" value="F:RNA polymerase II cis-regulatory region sequence-specific DNA binding"/>
    <property type="evidence" value="ECO:0007669"/>
    <property type="project" value="TreeGrafter"/>
</dbReference>
<dbReference type="PANTHER" id="PTHR11211">
    <property type="entry name" value="IROQUOIS-CLASS HOMEODOMAIN PROTEIN IRX"/>
    <property type="match status" value="1"/>
</dbReference>
<feature type="compositionally biased region" description="Polar residues" evidence="7">
    <location>
        <begin position="190"/>
        <end position="204"/>
    </location>
</feature>
<evidence type="ECO:0000256" key="4">
    <source>
        <dbReference type="ARBA" id="ARBA00023155"/>
    </source>
</evidence>
<evidence type="ECO:0000256" key="5">
    <source>
        <dbReference type="ARBA" id="ARBA00023242"/>
    </source>
</evidence>
<dbReference type="Gene3D" id="1.10.10.60">
    <property type="entry name" value="Homeodomain-like"/>
    <property type="match status" value="1"/>
</dbReference>
<keyword evidence="9" id="KW-1185">Reference proteome</keyword>